<dbReference type="RefSeq" id="WP_101301228.1">
    <property type="nucleotide sequence ID" value="NZ_CP025197.1"/>
</dbReference>
<keyword evidence="1" id="KW-0812">Transmembrane</keyword>
<keyword evidence="4" id="KW-1185">Reference proteome</keyword>
<evidence type="ECO:0000256" key="1">
    <source>
        <dbReference type="SAM" id="Phobius"/>
    </source>
</evidence>
<protein>
    <submittedName>
        <fullName evidence="2">Uncharacterized protein</fullName>
    </submittedName>
</protein>
<evidence type="ECO:0000313" key="3">
    <source>
        <dbReference type="EMBL" id="PQQ67542.1"/>
    </source>
</evidence>
<dbReference type="Proteomes" id="UP000233534">
    <property type="component" value="Chromosome"/>
</dbReference>
<evidence type="ECO:0000313" key="5">
    <source>
        <dbReference type="Proteomes" id="UP000239720"/>
    </source>
</evidence>
<reference evidence="3 5" key="2">
    <citation type="journal article" date="2018" name="Syst. Appl. Microbiol.">
        <title>Characterization and high-quality draft genome sequence of Herbivorax saccincola A7, an anaerobic, alkaliphilic, thermophilic, cellulolytic, and xylanolytic bacterium.</title>
        <authorList>
            <person name="Aikawa S."/>
            <person name="Baramee S."/>
            <person name="Sermsathanaswadi J."/>
            <person name="Thianheng P."/>
            <person name="Tachaapaikoon C."/>
            <person name="Shikata A."/>
            <person name="Waeonukul R."/>
            <person name="Pason P."/>
            <person name="Ratanakhanokchai K."/>
            <person name="Kosugi A."/>
        </authorList>
    </citation>
    <scope>NUCLEOTIDE SEQUENCE [LARGE SCALE GENOMIC DNA]</scope>
    <source>
        <strain evidence="3 5">A7</strain>
    </source>
</reference>
<evidence type="ECO:0000313" key="2">
    <source>
        <dbReference type="EMBL" id="AUG57646.1"/>
    </source>
</evidence>
<feature type="transmembrane region" description="Helical" evidence="1">
    <location>
        <begin position="74"/>
        <end position="95"/>
    </location>
</feature>
<dbReference type="EMBL" id="NEMB01000003">
    <property type="protein sequence ID" value="PQQ67542.1"/>
    <property type="molecule type" value="Genomic_DNA"/>
</dbReference>
<dbReference type="AlphaFoldDB" id="A0A2K9E7Y3"/>
<organism evidence="2 4">
    <name type="scientific">Acetivibrio saccincola</name>
    <dbReference type="NCBI Taxonomy" id="1677857"/>
    <lineage>
        <taxon>Bacteria</taxon>
        <taxon>Bacillati</taxon>
        <taxon>Bacillota</taxon>
        <taxon>Clostridia</taxon>
        <taxon>Eubacteriales</taxon>
        <taxon>Oscillospiraceae</taxon>
        <taxon>Acetivibrio</taxon>
    </lineage>
</organism>
<dbReference type="Proteomes" id="UP000239720">
    <property type="component" value="Unassembled WGS sequence"/>
</dbReference>
<reference evidence="2 4" key="1">
    <citation type="submission" date="2017-12" db="EMBL/GenBank/DDBJ databases">
        <title>Complete genome sequence of Herbivorax saccincola GGR1, a novel Cellulosome-producing hydrolytic bacterium in a thermophilic biogas plant, established by Illumina and Nanopore MinION sequencing.</title>
        <authorList>
            <person name="Pechtl A."/>
            <person name="Ruckert C."/>
            <person name="Koeck D.E."/>
            <person name="Maus I."/>
            <person name="Winkler A."/>
            <person name="Kalinowski J."/>
            <person name="Puhler A."/>
            <person name="Schwarz W.W."/>
            <person name="Zverlov V.V."/>
            <person name="Schluter A."/>
            <person name="Liebl W."/>
        </authorList>
    </citation>
    <scope>NUCLEOTIDE SEQUENCE [LARGE SCALE GENOMIC DNA]</scope>
    <source>
        <strain evidence="2">GGR1</strain>
        <strain evidence="4">SR1</strain>
    </source>
</reference>
<evidence type="ECO:0000313" key="4">
    <source>
        <dbReference type="Proteomes" id="UP000233534"/>
    </source>
</evidence>
<keyword evidence="1" id="KW-1133">Transmembrane helix</keyword>
<dbReference type="KEGG" id="hsc:HVS_08690"/>
<name>A0A2K9E7Y3_9FIRM</name>
<gene>
    <name evidence="3" type="ORF">B9R14_12815</name>
    <name evidence="2" type="ORF">HVS_08690</name>
</gene>
<keyword evidence="1" id="KW-0472">Membrane</keyword>
<sequence length="103" mass="12460">MRKFPIFMSDEEHWQYMKENGVLKLFVIKPFYVSLFIVIAIVIFNFLFDLATFGFSYTIKIYTNNFTDQLSRVLLLWVIMFLIWAVANIAFWIYFSVKFRNKS</sequence>
<dbReference type="EMBL" id="CP025197">
    <property type="protein sequence ID" value="AUG57646.1"/>
    <property type="molecule type" value="Genomic_DNA"/>
</dbReference>
<feature type="transmembrane region" description="Helical" evidence="1">
    <location>
        <begin position="21"/>
        <end position="48"/>
    </location>
</feature>
<accession>A0A2K9E7Y3</accession>
<proteinExistence type="predicted"/>